<dbReference type="GO" id="GO:0008168">
    <property type="term" value="F:methyltransferase activity"/>
    <property type="evidence" value="ECO:0007669"/>
    <property type="project" value="UniProtKB-KW"/>
</dbReference>
<dbReference type="GO" id="GO:0032259">
    <property type="term" value="P:methylation"/>
    <property type="evidence" value="ECO:0007669"/>
    <property type="project" value="UniProtKB-KW"/>
</dbReference>
<name>A0A292GQC6_9HYPH</name>
<accession>A0A292GQC6</accession>
<dbReference type="EMBL" id="LC171366">
    <property type="protein sequence ID" value="BBA73550.1"/>
    <property type="molecule type" value="Genomic_DNA"/>
</dbReference>
<sequence length="126" mass="14059">MEIQERYFRLMQDNSSDWVDKTDEHRLAEWRHTMLGCFSQDSVAFGYGRCLTGIGTNHCLIEASRTLGTRLLFVASRLLEEPNSNEALAQFEGQACPSVTYAIAYRTSKPANGLIDALAQAGLRLA</sequence>
<evidence type="ECO:0000313" key="1">
    <source>
        <dbReference type="EMBL" id="BBA73550.1"/>
    </source>
</evidence>
<reference evidence="1" key="1">
    <citation type="submission" date="2016-07" db="EMBL/GenBank/DDBJ databases">
        <title>Genomics reveals synergistic degradation of pyrene by five bacteria in a mangrove sediment-derived bacterial consortium.</title>
        <authorList>
            <person name="Wanapaisan P."/>
            <person name="Vejarano F."/>
            <person name="Chakraborty J."/>
            <person name="Shintani M."/>
            <person name="Muangchinda C."/>
            <person name="Laothamteep N."/>
            <person name="Suzuki-Minakuchi C."/>
            <person name="Inoue K."/>
            <person name="Nojiri H."/>
            <person name="Pinyakong O."/>
        </authorList>
    </citation>
    <scope>NUCLEOTIDE SEQUENCE</scope>
    <source>
        <strain evidence="1">PW1</strain>
    </source>
</reference>
<proteinExistence type="predicted"/>
<keyword evidence="1" id="KW-0489">Methyltransferase</keyword>
<organism evidence="1">
    <name type="scientific">Ochrobactrum sp. PW1</name>
    <dbReference type="NCBI Taxonomy" id="1882222"/>
    <lineage>
        <taxon>Bacteria</taxon>
        <taxon>Pseudomonadati</taxon>
        <taxon>Pseudomonadota</taxon>
        <taxon>Alphaproteobacteria</taxon>
        <taxon>Hyphomicrobiales</taxon>
        <taxon>Brucellaceae</taxon>
        <taxon>Brucella/Ochrobactrum group</taxon>
        <taxon>Ochrobactrum</taxon>
    </lineage>
</organism>
<keyword evidence="1" id="KW-0808">Transferase</keyword>
<protein>
    <submittedName>
        <fullName evidence="1">Methyltransferase type 11</fullName>
    </submittedName>
</protein>
<dbReference type="AlphaFoldDB" id="A0A292GQC6"/>